<dbReference type="EMBL" id="JBANRG010000073">
    <property type="protein sequence ID" value="KAK7439407.1"/>
    <property type="molecule type" value="Genomic_DNA"/>
</dbReference>
<feature type="compositionally biased region" description="Basic and acidic residues" evidence="1">
    <location>
        <begin position="148"/>
        <end position="180"/>
    </location>
</feature>
<sequence>MEVIFSNKTNILEALLLTKHDNSPIYQLKSTFGLTGRKLTFLKDVNPISPSSNPTRHYARHSTNTNAKKEPVTVGVIHWREKVFEIQGVKKNIGDIKKKKGLLSKSRYWKWADDRKEYEVRHDGDKEWVVTYCPPPAPSPTSTSPKAKSKEPESKSEPTVSKDKPKDKDKRPQSSSRREPSSSSANSNSKSPRPRNERSASSTSSAPTDLSTSSSQTALDKSPTHAGTFAVPYRPKLFSSKHPPSCTLTLNRLALEEDEIFLILVLIYSEARRQEGMNSSVGSGVEGI</sequence>
<name>A0ABR1IUQ6_9AGAR</name>
<gene>
    <name evidence="3" type="ORF">VKT23_005842</name>
    <name evidence="2" type="ORF">VKT23_017628</name>
</gene>
<feature type="region of interest" description="Disordered" evidence="1">
    <location>
        <begin position="131"/>
        <end position="226"/>
    </location>
</feature>
<dbReference type="Proteomes" id="UP001498398">
    <property type="component" value="Unassembled WGS sequence"/>
</dbReference>
<keyword evidence="4" id="KW-1185">Reference proteome</keyword>
<evidence type="ECO:0000313" key="4">
    <source>
        <dbReference type="Proteomes" id="UP001498398"/>
    </source>
</evidence>
<feature type="compositionally biased region" description="Low complexity" evidence="1">
    <location>
        <begin position="181"/>
        <end position="191"/>
    </location>
</feature>
<proteinExistence type="predicted"/>
<organism evidence="2 4">
    <name type="scientific">Marasmiellus scandens</name>
    <dbReference type="NCBI Taxonomy" id="2682957"/>
    <lineage>
        <taxon>Eukaryota</taxon>
        <taxon>Fungi</taxon>
        <taxon>Dikarya</taxon>
        <taxon>Basidiomycota</taxon>
        <taxon>Agaricomycotina</taxon>
        <taxon>Agaricomycetes</taxon>
        <taxon>Agaricomycetidae</taxon>
        <taxon>Agaricales</taxon>
        <taxon>Marasmiineae</taxon>
        <taxon>Omphalotaceae</taxon>
        <taxon>Marasmiellus</taxon>
    </lineage>
</organism>
<dbReference type="EMBL" id="JBANRG010000007">
    <property type="protein sequence ID" value="KAK7464634.1"/>
    <property type="molecule type" value="Genomic_DNA"/>
</dbReference>
<evidence type="ECO:0000256" key="1">
    <source>
        <dbReference type="SAM" id="MobiDB-lite"/>
    </source>
</evidence>
<comment type="caution">
    <text evidence="2">The sequence shown here is derived from an EMBL/GenBank/DDBJ whole genome shotgun (WGS) entry which is preliminary data.</text>
</comment>
<feature type="compositionally biased region" description="Low complexity" evidence="1">
    <location>
        <begin position="199"/>
        <end position="215"/>
    </location>
</feature>
<reference evidence="2 4" key="1">
    <citation type="submission" date="2024-01" db="EMBL/GenBank/DDBJ databases">
        <title>A draft genome for the cacao thread blight pathogen Marasmiellus scandens.</title>
        <authorList>
            <person name="Baruah I.K."/>
            <person name="Leung J."/>
            <person name="Bukari Y."/>
            <person name="Amoako-Attah I."/>
            <person name="Meinhardt L.W."/>
            <person name="Bailey B.A."/>
            <person name="Cohen S.P."/>
        </authorList>
    </citation>
    <scope>NUCLEOTIDE SEQUENCE [LARGE SCALE GENOMIC DNA]</scope>
    <source>
        <strain evidence="2 4">GH-19</strain>
    </source>
</reference>
<evidence type="ECO:0000313" key="2">
    <source>
        <dbReference type="EMBL" id="KAK7439407.1"/>
    </source>
</evidence>
<accession>A0ABR1IUQ6</accession>
<evidence type="ECO:0000313" key="3">
    <source>
        <dbReference type="EMBL" id="KAK7464634.1"/>
    </source>
</evidence>
<protein>
    <submittedName>
        <fullName evidence="2">Uncharacterized protein</fullName>
    </submittedName>
</protein>